<dbReference type="EMBL" id="JAAALK010000079">
    <property type="protein sequence ID" value="KAG8100391.1"/>
    <property type="molecule type" value="Genomic_DNA"/>
</dbReference>
<keyword evidence="3" id="KW-1185">Reference proteome</keyword>
<proteinExistence type="predicted"/>
<organism evidence="2 3">
    <name type="scientific">Zizania palustris</name>
    <name type="common">Northern wild rice</name>
    <dbReference type="NCBI Taxonomy" id="103762"/>
    <lineage>
        <taxon>Eukaryota</taxon>
        <taxon>Viridiplantae</taxon>
        <taxon>Streptophyta</taxon>
        <taxon>Embryophyta</taxon>
        <taxon>Tracheophyta</taxon>
        <taxon>Spermatophyta</taxon>
        <taxon>Magnoliopsida</taxon>
        <taxon>Liliopsida</taxon>
        <taxon>Poales</taxon>
        <taxon>Poaceae</taxon>
        <taxon>BOP clade</taxon>
        <taxon>Oryzoideae</taxon>
        <taxon>Oryzeae</taxon>
        <taxon>Zizaniinae</taxon>
        <taxon>Zizania</taxon>
    </lineage>
</organism>
<accession>A0A8J6C262</accession>
<comment type="caution">
    <text evidence="2">The sequence shown here is derived from an EMBL/GenBank/DDBJ whole genome shotgun (WGS) entry which is preliminary data.</text>
</comment>
<gene>
    <name evidence="2" type="ORF">GUJ93_ZPchr0013g35577</name>
</gene>
<protein>
    <submittedName>
        <fullName evidence="2">Uncharacterized protein</fullName>
    </submittedName>
</protein>
<evidence type="ECO:0000313" key="2">
    <source>
        <dbReference type="EMBL" id="KAG8100391.1"/>
    </source>
</evidence>
<dbReference type="Proteomes" id="UP000729402">
    <property type="component" value="Unassembled WGS sequence"/>
</dbReference>
<evidence type="ECO:0000256" key="1">
    <source>
        <dbReference type="SAM" id="MobiDB-lite"/>
    </source>
</evidence>
<sequence>MAPTMTPDSADDDDLAFDDYGDVPFDLLWDFLLRACRRTISPAYAPSAGRGAPSSPTRSSSPPTRPSTRARSSPPASLSARKAKMTALVRWMSRSWTCPAT</sequence>
<feature type="region of interest" description="Disordered" evidence="1">
    <location>
        <begin position="43"/>
        <end position="83"/>
    </location>
</feature>
<reference evidence="2" key="1">
    <citation type="journal article" date="2021" name="bioRxiv">
        <title>Whole Genome Assembly and Annotation of Northern Wild Rice, Zizania palustris L., Supports a Whole Genome Duplication in the Zizania Genus.</title>
        <authorList>
            <person name="Haas M."/>
            <person name="Kono T."/>
            <person name="Macchietto M."/>
            <person name="Millas R."/>
            <person name="McGilp L."/>
            <person name="Shao M."/>
            <person name="Duquette J."/>
            <person name="Hirsch C.N."/>
            <person name="Kimball J."/>
        </authorList>
    </citation>
    <scope>NUCLEOTIDE SEQUENCE</scope>
    <source>
        <tissue evidence="2">Fresh leaf tissue</tissue>
    </source>
</reference>
<evidence type="ECO:0000313" key="3">
    <source>
        <dbReference type="Proteomes" id="UP000729402"/>
    </source>
</evidence>
<feature type="compositionally biased region" description="Low complexity" evidence="1">
    <location>
        <begin position="52"/>
        <end position="80"/>
    </location>
</feature>
<name>A0A8J6C262_ZIZPA</name>
<dbReference type="AlphaFoldDB" id="A0A8J6C262"/>
<reference evidence="2" key="2">
    <citation type="submission" date="2021-02" db="EMBL/GenBank/DDBJ databases">
        <authorList>
            <person name="Kimball J.A."/>
            <person name="Haas M.W."/>
            <person name="Macchietto M."/>
            <person name="Kono T."/>
            <person name="Duquette J."/>
            <person name="Shao M."/>
        </authorList>
    </citation>
    <scope>NUCLEOTIDE SEQUENCE</scope>
    <source>
        <tissue evidence="2">Fresh leaf tissue</tissue>
    </source>
</reference>